<keyword evidence="3" id="KW-1185">Reference proteome</keyword>
<proteinExistence type="predicted"/>
<comment type="caution">
    <text evidence="2">The sequence shown here is derived from an EMBL/GenBank/DDBJ whole genome shotgun (WGS) entry which is preliminary data.</text>
</comment>
<keyword evidence="2" id="KW-0378">Hydrolase</keyword>
<gene>
    <name evidence="2" type="ORF">GCM10022279_09880</name>
</gene>
<feature type="transmembrane region" description="Helical" evidence="1">
    <location>
        <begin position="62"/>
        <end position="78"/>
    </location>
</feature>
<dbReference type="InterPro" id="IPR053170">
    <property type="entry name" value="Transcription_regulator"/>
</dbReference>
<reference evidence="3" key="1">
    <citation type="journal article" date="2019" name="Int. J. Syst. Evol. Microbiol.">
        <title>The Global Catalogue of Microorganisms (GCM) 10K type strain sequencing project: providing services to taxonomists for standard genome sequencing and annotation.</title>
        <authorList>
            <consortium name="The Broad Institute Genomics Platform"/>
            <consortium name="The Broad Institute Genome Sequencing Center for Infectious Disease"/>
            <person name="Wu L."/>
            <person name="Ma J."/>
        </authorList>
    </citation>
    <scope>NUCLEOTIDE SEQUENCE [LARGE SCALE GENOMIC DNA]</scope>
    <source>
        <strain evidence="3">JCM 17561</strain>
    </source>
</reference>
<feature type="transmembrane region" description="Helical" evidence="1">
    <location>
        <begin position="160"/>
        <end position="178"/>
    </location>
</feature>
<dbReference type="InterPro" id="IPR007404">
    <property type="entry name" value="YdjM-like"/>
</dbReference>
<feature type="transmembrane region" description="Helical" evidence="1">
    <location>
        <begin position="90"/>
        <end position="111"/>
    </location>
</feature>
<keyword evidence="1" id="KW-1133">Transmembrane helix</keyword>
<dbReference type="PANTHER" id="PTHR40031">
    <property type="entry name" value="HYPOTHETICAL MEMBRANE SPANNING PROTEIN"/>
    <property type="match status" value="1"/>
</dbReference>
<dbReference type="Proteomes" id="UP001501627">
    <property type="component" value="Unassembled WGS sequence"/>
</dbReference>
<protein>
    <submittedName>
        <fullName evidence="2">Metal-dependent hydrolase</fullName>
    </submittedName>
</protein>
<keyword evidence="1" id="KW-0812">Transmembrane</keyword>
<organism evidence="2 3">
    <name type="scientific">Comamonas faecalis</name>
    <dbReference type="NCBI Taxonomy" id="1387849"/>
    <lineage>
        <taxon>Bacteria</taxon>
        <taxon>Pseudomonadati</taxon>
        <taxon>Pseudomonadota</taxon>
        <taxon>Betaproteobacteria</taxon>
        <taxon>Burkholderiales</taxon>
        <taxon>Comamonadaceae</taxon>
        <taxon>Comamonas</taxon>
    </lineage>
</organism>
<feature type="transmembrane region" description="Helical" evidence="1">
    <location>
        <begin position="123"/>
        <end position="148"/>
    </location>
</feature>
<evidence type="ECO:0000313" key="3">
    <source>
        <dbReference type="Proteomes" id="UP001501627"/>
    </source>
</evidence>
<accession>A0ABP7QVP3</accession>
<dbReference type="Pfam" id="PF04307">
    <property type="entry name" value="YdjM"/>
    <property type="match status" value="1"/>
</dbReference>
<evidence type="ECO:0000256" key="1">
    <source>
        <dbReference type="SAM" id="Phobius"/>
    </source>
</evidence>
<dbReference type="EMBL" id="BAABBP010000006">
    <property type="protein sequence ID" value="GAA3988813.1"/>
    <property type="molecule type" value="Genomic_DNA"/>
</dbReference>
<dbReference type="GO" id="GO:0016787">
    <property type="term" value="F:hydrolase activity"/>
    <property type="evidence" value="ECO:0007669"/>
    <property type="project" value="UniProtKB-KW"/>
</dbReference>
<evidence type="ECO:0000313" key="2">
    <source>
        <dbReference type="EMBL" id="GAA3988813.1"/>
    </source>
</evidence>
<sequence length="337" mass="37232">MDSLTQVILGAAVSVAVMRRRTAVWKAALWGGVAGTLPDLDVFFSHGDPILDMVLHRAESHALFWLTLFSLPFAALVARVQGEWAQWRWWWLAMWLALVTHPLLDAFTVYGTQLWLPFSNYPVALGSVFIIDPAVTLPWLVGLLVVLARRGDVRGQRANRWGLAVGTAVLLLGVGLQAQVECQARRSLAAQGVVAERVLVTPAPLTMLLWRVVAMDGDAYYEGFHALLDAPGGMRFERFDHGTRFEAAVAGIDGAQRIRRFSHGFYRLQEDGRGRLVITDLRMGQEPHYSFAFAVAERGSDFRPLPVAQSVGGHGPIAPALAWLGRRIRGEQLPAPR</sequence>
<dbReference type="RefSeq" id="WP_103046491.1">
    <property type="nucleotide sequence ID" value="NZ_BAABBP010000006.1"/>
</dbReference>
<name>A0ABP7QVP3_9BURK</name>
<dbReference type="PANTHER" id="PTHR40031:SF1">
    <property type="entry name" value="MEMBRANE-BOUND METAL-DEPENDENT HYDROLASE"/>
    <property type="match status" value="1"/>
</dbReference>
<keyword evidence="1" id="KW-0472">Membrane</keyword>